<protein>
    <recommendedName>
        <fullName evidence="5">Adenylate kinase</fullName>
    </recommendedName>
</protein>
<reference evidence="4" key="1">
    <citation type="journal article" date="2015" name="Nature">
        <title>Complex archaea that bridge the gap between prokaryotes and eukaryotes.</title>
        <authorList>
            <person name="Spang A."/>
            <person name="Saw J.H."/>
            <person name="Jorgensen S.L."/>
            <person name="Zaremba-Niedzwiedzka K."/>
            <person name="Martijn J."/>
            <person name="Lind A.E."/>
            <person name="van Eijk R."/>
            <person name="Schleper C."/>
            <person name="Guy L."/>
            <person name="Ettema T.J."/>
        </authorList>
    </citation>
    <scope>NUCLEOTIDE SEQUENCE</scope>
</reference>
<dbReference type="GO" id="GO:0006139">
    <property type="term" value="P:nucleobase-containing compound metabolic process"/>
    <property type="evidence" value="ECO:0007669"/>
    <property type="project" value="InterPro"/>
</dbReference>
<dbReference type="SUPFAM" id="SSF52540">
    <property type="entry name" value="P-loop containing nucleoside triphosphate hydrolases"/>
    <property type="match status" value="1"/>
</dbReference>
<comment type="caution">
    <text evidence="4">The sequence shown here is derived from an EMBL/GenBank/DDBJ whole genome shotgun (WGS) entry which is preliminary data.</text>
</comment>
<dbReference type="Pfam" id="PF00406">
    <property type="entry name" value="ADK"/>
    <property type="match status" value="1"/>
</dbReference>
<keyword evidence="1" id="KW-0808">Transferase</keyword>
<dbReference type="InterPro" id="IPR000850">
    <property type="entry name" value="Adenylat/UMP-CMP_kin"/>
</dbReference>
<gene>
    <name evidence="4" type="ORF">LCGC14_2496020</name>
</gene>
<dbReference type="EMBL" id="LAZR01039678">
    <property type="protein sequence ID" value="KKL16396.1"/>
    <property type="molecule type" value="Genomic_DNA"/>
</dbReference>
<keyword evidence="2" id="KW-0547">Nucleotide-binding</keyword>
<proteinExistence type="predicted"/>
<evidence type="ECO:0008006" key="5">
    <source>
        <dbReference type="Google" id="ProtNLM"/>
    </source>
</evidence>
<evidence type="ECO:0000256" key="2">
    <source>
        <dbReference type="ARBA" id="ARBA00022741"/>
    </source>
</evidence>
<dbReference type="GO" id="GO:0005524">
    <property type="term" value="F:ATP binding"/>
    <property type="evidence" value="ECO:0007669"/>
    <property type="project" value="InterPro"/>
</dbReference>
<accession>A0A0F9DF24</accession>
<dbReference type="AlphaFoldDB" id="A0A0F9DF24"/>
<organism evidence="4">
    <name type="scientific">marine sediment metagenome</name>
    <dbReference type="NCBI Taxonomy" id="412755"/>
    <lineage>
        <taxon>unclassified sequences</taxon>
        <taxon>metagenomes</taxon>
        <taxon>ecological metagenomes</taxon>
    </lineage>
</organism>
<dbReference type="GO" id="GO:0019205">
    <property type="term" value="F:nucleobase-containing compound kinase activity"/>
    <property type="evidence" value="ECO:0007669"/>
    <property type="project" value="InterPro"/>
</dbReference>
<dbReference type="InterPro" id="IPR027417">
    <property type="entry name" value="P-loop_NTPase"/>
</dbReference>
<dbReference type="Gene3D" id="3.40.50.300">
    <property type="entry name" value="P-loop containing nucleotide triphosphate hydrolases"/>
    <property type="match status" value="1"/>
</dbReference>
<dbReference type="CDD" id="cd01428">
    <property type="entry name" value="ADK"/>
    <property type="match status" value="1"/>
</dbReference>
<evidence type="ECO:0000313" key="4">
    <source>
        <dbReference type="EMBL" id="KKL16396.1"/>
    </source>
</evidence>
<name>A0A0F9DF24_9ZZZZ</name>
<dbReference type="PANTHER" id="PTHR23359">
    <property type="entry name" value="NUCLEOTIDE KINASE"/>
    <property type="match status" value="1"/>
</dbReference>
<evidence type="ECO:0000256" key="3">
    <source>
        <dbReference type="ARBA" id="ARBA00022777"/>
    </source>
</evidence>
<dbReference type="PRINTS" id="PR00094">
    <property type="entry name" value="ADENYLTKNASE"/>
</dbReference>
<keyword evidence="3" id="KW-0418">Kinase</keyword>
<evidence type="ECO:0000256" key="1">
    <source>
        <dbReference type="ARBA" id="ARBA00022679"/>
    </source>
</evidence>
<feature type="non-terminal residue" evidence="4">
    <location>
        <position position="182"/>
    </location>
</feature>
<sequence>MNKKIIIILGAPGAGKGTQAELLSEKLGFYHLETSKVIRKKLTDVKKDDFEIVGEKKYSLLEEKNKKDSGLLMSPPLITFWIKERTRSLLKEEQGIIMNGSPRTLYEGEELIPFLKNICGTNNIQVISIDLSEKESLFRNSHRKTCELIYHTMIYNKETEKLTKCPFDGSKLVIRKDDHPKI</sequence>